<reference evidence="2" key="1">
    <citation type="submission" date="2008-04" db="EMBL/GenBank/DDBJ databases">
        <title>Draft genome sequence of Providencia stuartii (ATCC 25827).</title>
        <authorList>
            <person name="Sudarsanam P."/>
            <person name="Ley R."/>
            <person name="Guruge J."/>
            <person name="Turnbaugh P.J."/>
            <person name="Mahowald M."/>
            <person name="Liep D."/>
            <person name="Gordon J."/>
        </authorList>
    </citation>
    <scope>NUCLEOTIDE SEQUENCE [LARGE SCALE GENOMIC DNA]</scope>
    <source>
        <strain evidence="2">ATCC 25827</strain>
    </source>
</reference>
<gene>
    <name evidence="1" type="ORF">PROSTU_02110</name>
</gene>
<name>A0AA86YY05_PROST</name>
<reference evidence="2" key="2">
    <citation type="submission" date="2008-04" db="EMBL/GenBank/DDBJ databases">
        <title>Draft genome sequence of Providencia stuartii(ATCC 25827).</title>
        <authorList>
            <person name="Sudarsanam P."/>
            <person name="Ley R."/>
            <person name="Guruge J."/>
            <person name="Turnbaugh P.J."/>
            <person name="Mahowald M."/>
            <person name="Liep D."/>
            <person name="Gordon J."/>
        </authorList>
    </citation>
    <scope>NUCLEOTIDE SEQUENCE [LARGE SCALE GENOMIC DNA]</scope>
    <source>
        <strain evidence="2">ATCC 25827</strain>
    </source>
</reference>
<protein>
    <submittedName>
        <fullName evidence="1">Uncharacterized protein</fullName>
    </submittedName>
</protein>
<dbReference type="Proteomes" id="UP000004506">
    <property type="component" value="Unassembled WGS sequence"/>
</dbReference>
<reference evidence="1 2" key="3">
    <citation type="submission" date="2008-05" db="EMBL/GenBank/DDBJ databases">
        <authorList>
            <person name="Fulton L."/>
            <person name="Clifton S."/>
            <person name="Fulton B."/>
            <person name="Xu J."/>
            <person name="Minx P."/>
            <person name="Pepin K.H."/>
            <person name="Johnson M."/>
            <person name="Thiruvilangam P."/>
            <person name="Bhonagiri V."/>
            <person name="Nash W.E."/>
            <person name="Mardis E.R."/>
            <person name="Wilson R.K."/>
        </authorList>
    </citation>
    <scope>NUCLEOTIDE SEQUENCE [LARGE SCALE GENOMIC DNA]</scope>
    <source>
        <strain evidence="1 2">ATCC 25827</strain>
    </source>
</reference>
<dbReference type="EMBL" id="ABJD02000101">
    <property type="protein sequence ID" value="EDU58929.1"/>
    <property type="molecule type" value="Genomic_DNA"/>
</dbReference>
<comment type="caution">
    <text evidence="1">The sequence shown here is derived from an EMBL/GenBank/DDBJ whole genome shotgun (WGS) entry which is preliminary data.</text>
</comment>
<proteinExistence type="predicted"/>
<organism evidence="1 2">
    <name type="scientific">Providencia stuartii ATCC 25827</name>
    <dbReference type="NCBI Taxonomy" id="471874"/>
    <lineage>
        <taxon>Bacteria</taxon>
        <taxon>Pseudomonadati</taxon>
        <taxon>Pseudomonadota</taxon>
        <taxon>Gammaproteobacteria</taxon>
        <taxon>Enterobacterales</taxon>
        <taxon>Morganellaceae</taxon>
        <taxon>Providencia</taxon>
    </lineage>
</organism>
<accession>A0AA86YY05</accession>
<evidence type="ECO:0000313" key="2">
    <source>
        <dbReference type="Proteomes" id="UP000004506"/>
    </source>
</evidence>
<evidence type="ECO:0000313" key="1">
    <source>
        <dbReference type="EMBL" id="EDU58929.1"/>
    </source>
</evidence>
<sequence length="112" mass="13155">MITCRYYFLTWYCAKTKVEQEGISMRTRFFSKLFIAIALLTSASLFAEAAETVTSYEQVNVKIEHPLKQNKMQDLGDIESMREQAEVRRVELTETTTDRRFNGRQFRIGDKQ</sequence>
<dbReference type="AlphaFoldDB" id="A0AA86YY05"/>